<feature type="compositionally biased region" description="Low complexity" evidence="1">
    <location>
        <begin position="488"/>
        <end position="497"/>
    </location>
</feature>
<feature type="compositionally biased region" description="Pro residues" evidence="1">
    <location>
        <begin position="547"/>
        <end position="565"/>
    </location>
</feature>
<name>A0AAV6GTK4_9TELE</name>
<organism evidence="2 3">
    <name type="scientific">Alosa alosa</name>
    <name type="common">allis shad</name>
    <dbReference type="NCBI Taxonomy" id="278164"/>
    <lineage>
        <taxon>Eukaryota</taxon>
        <taxon>Metazoa</taxon>
        <taxon>Chordata</taxon>
        <taxon>Craniata</taxon>
        <taxon>Vertebrata</taxon>
        <taxon>Euteleostomi</taxon>
        <taxon>Actinopterygii</taxon>
        <taxon>Neopterygii</taxon>
        <taxon>Teleostei</taxon>
        <taxon>Clupei</taxon>
        <taxon>Clupeiformes</taxon>
        <taxon>Clupeoidei</taxon>
        <taxon>Clupeidae</taxon>
        <taxon>Alosa</taxon>
    </lineage>
</organism>
<feature type="compositionally biased region" description="Pro residues" evidence="1">
    <location>
        <begin position="364"/>
        <end position="387"/>
    </location>
</feature>
<dbReference type="AlphaFoldDB" id="A0AAV6GTK4"/>
<feature type="region of interest" description="Disordered" evidence="1">
    <location>
        <begin position="542"/>
        <end position="565"/>
    </location>
</feature>
<feature type="compositionally biased region" description="Low complexity" evidence="1">
    <location>
        <begin position="341"/>
        <end position="351"/>
    </location>
</feature>
<reference evidence="2" key="1">
    <citation type="submission" date="2020-10" db="EMBL/GenBank/DDBJ databases">
        <title>Chromosome-scale genome assembly of the Allis shad, Alosa alosa.</title>
        <authorList>
            <person name="Margot Z."/>
            <person name="Christophe K."/>
            <person name="Cabau C."/>
            <person name="Louis A."/>
            <person name="Berthelot C."/>
            <person name="Parey E."/>
            <person name="Roest Crollius H."/>
            <person name="Montfort J."/>
            <person name="Robinson-Rechavi M."/>
            <person name="Bucao C."/>
            <person name="Bouchez O."/>
            <person name="Gislard M."/>
            <person name="Lluch J."/>
            <person name="Milhes M."/>
            <person name="Lampietro C."/>
            <person name="Lopez Roques C."/>
            <person name="Donnadieu C."/>
            <person name="Braasch I."/>
            <person name="Desvignes T."/>
            <person name="Postlethwait J."/>
            <person name="Bobe J."/>
            <person name="Guiguen Y."/>
        </authorList>
    </citation>
    <scope>NUCLEOTIDE SEQUENCE</scope>
    <source>
        <strain evidence="2">M-15738</strain>
        <tissue evidence="2">Blood</tissue>
    </source>
</reference>
<feature type="region of interest" description="Disordered" evidence="1">
    <location>
        <begin position="411"/>
        <end position="511"/>
    </location>
</feature>
<feature type="region of interest" description="Disordered" evidence="1">
    <location>
        <begin position="585"/>
        <end position="626"/>
    </location>
</feature>
<feature type="compositionally biased region" description="Pro residues" evidence="1">
    <location>
        <begin position="644"/>
        <end position="671"/>
    </location>
</feature>
<evidence type="ECO:0008006" key="4">
    <source>
        <dbReference type="Google" id="ProtNLM"/>
    </source>
</evidence>
<dbReference type="Proteomes" id="UP000823561">
    <property type="component" value="Chromosome 7"/>
</dbReference>
<dbReference type="EMBL" id="JADWDJ010000007">
    <property type="protein sequence ID" value="KAG5278280.1"/>
    <property type="molecule type" value="Genomic_DNA"/>
</dbReference>
<proteinExistence type="predicted"/>
<feature type="compositionally biased region" description="Low complexity" evidence="1">
    <location>
        <begin position="589"/>
        <end position="620"/>
    </location>
</feature>
<evidence type="ECO:0000256" key="1">
    <source>
        <dbReference type="SAM" id="MobiDB-lite"/>
    </source>
</evidence>
<feature type="region of interest" description="Disordered" evidence="1">
    <location>
        <begin position="643"/>
        <end position="684"/>
    </location>
</feature>
<keyword evidence="3" id="KW-1185">Reference proteome</keyword>
<feature type="region of interest" description="Disordered" evidence="1">
    <location>
        <begin position="341"/>
        <end position="389"/>
    </location>
</feature>
<comment type="caution">
    <text evidence="2">The sequence shown here is derived from an EMBL/GenBank/DDBJ whole genome shotgun (WGS) entry which is preliminary data.</text>
</comment>
<protein>
    <recommendedName>
        <fullName evidence="4">Extensin-like</fullName>
    </recommendedName>
</protein>
<gene>
    <name evidence="2" type="ORF">AALO_G00097210</name>
</gene>
<evidence type="ECO:0000313" key="3">
    <source>
        <dbReference type="Proteomes" id="UP000823561"/>
    </source>
</evidence>
<accession>A0AAV6GTK4</accession>
<evidence type="ECO:0000313" key="2">
    <source>
        <dbReference type="EMBL" id="KAG5278280.1"/>
    </source>
</evidence>
<feature type="compositionally biased region" description="Pro residues" evidence="1">
    <location>
        <begin position="423"/>
        <end position="434"/>
    </location>
</feature>
<sequence length="813" mass="88555">MSWLRVTKIFVFLFLFALPLPPFALRTWSSLQFGNFSAANVLDIYRQKTTDISGEGRGTDTVKGKMGRLLLSNQLKSIENLKHTPTEQRPWEELNIIHLQNGSWNLQPHSVTRKKRSLISNGYQSDFSGHVHQKKAFVFPPGPDMHTGERWQSMRPVVECAGNAMTLTAQGRGYTNLLVDREGSSPVSLFHMPPHCGYNMKYTWKDLVLRVPYDGCYIIRENGSYVLPLLWWGKPVKISCPVISIPQLLCSPYGMVLKIAGVEDGGQTLKAKVEDKQVPLVSSECAHPMNSPPEHLFVFAPYTAACVTLKDDHSTIVAVVHGGTGFTMACPLQLHMIDHLSSPSQSSSAVPPKKPGPKEQSQSPPHPPPPPTTPPPVAASTPIPNPTGVPAYAPLGPPYMLYPPQKFPGYLAHAQPYPQQEHGPPPVPTAPAPSAPISSSPGRPVDTPDHPLQHPYNPFMSFLHPYVGQKFPAPPHSRQESPAPPSPTMMTTPAPTSVKIPPPAAETPGSAEGGAYGHLLSSSYPYAYPYMGLTFPGFPPHPDHKFPSPPAVPTSPPPATTPPAPTSPAHMWVYRPHPYPYPYMGQMLPTHPHTQQKTPPSSSSSASAASDPESETTSTPSPGPYDRHFIPFVYPHIGLKFPSHPYPQPEAPSTPAPTPPSPAPPKMPPSSPALGSPPQIPFSPSGQYHDFISEQYPYMGQKFPALPGHAQQETQLPHLLRPLRYPFQVQPATVCSPSPRSLSPQQGHYTHTTTLASPGLPPHLPMLQVTPPVHPQKMAPTLSYPTLCTGPTFTGPTYHHHQGPALLLPTLLR</sequence>